<feature type="domain" description="RRM" evidence="2">
    <location>
        <begin position="8"/>
        <end position="48"/>
    </location>
</feature>
<dbReference type="GO" id="GO:0003723">
    <property type="term" value="F:RNA binding"/>
    <property type="evidence" value="ECO:0007669"/>
    <property type="project" value="UniProtKB-UniRule"/>
</dbReference>
<name>A0A8C6V1K6_9GOBI</name>
<evidence type="ECO:0000313" key="3">
    <source>
        <dbReference type="Ensembl" id="ENSNMLP00000044363.1"/>
    </source>
</evidence>
<dbReference type="InterPro" id="IPR000504">
    <property type="entry name" value="RRM_dom"/>
</dbReference>
<dbReference type="InterPro" id="IPR012677">
    <property type="entry name" value="Nucleotide-bd_a/b_plait_sf"/>
</dbReference>
<dbReference type="AlphaFoldDB" id="A0A8C6V1K6"/>
<keyword evidence="1" id="KW-0694">RNA-binding</keyword>
<protein>
    <recommendedName>
        <fullName evidence="2">RRM domain-containing protein</fullName>
    </recommendedName>
</protein>
<keyword evidence="4" id="KW-1185">Reference proteome</keyword>
<accession>A0A8C6V1K6</accession>
<reference evidence="3" key="1">
    <citation type="submission" date="2025-08" db="UniProtKB">
        <authorList>
            <consortium name="Ensembl"/>
        </authorList>
    </citation>
    <scope>IDENTIFICATION</scope>
</reference>
<dbReference type="Pfam" id="PF00076">
    <property type="entry name" value="RRM_1"/>
    <property type="match status" value="1"/>
</dbReference>
<reference evidence="3" key="2">
    <citation type="submission" date="2025-09" db="UniProtKB">
        <authorList>
            <consortium name="Ensembl"/>
        </authorList>
    </citation>
    <scope>IDENTIFICATION</scope>
</reference>
<dbReference type="Proteomes" id="UP000694523">
    <property type="component" value="Unplaced"/>
</dbReference>
<dbReference type="Ensembl" id="ENSNMLT00000049243.1">
    <property type="protein sequence ID" value="ENSNMLP00000044363.1"/>
    <property type="gene ID" value="ENSNMLG00000026850.1"/>
</dbReference>
<dbReference type="Gene3D" id="3.30.70.330">
    <property type="match status" value="1"/>
</dbReference>
<evidence type="ECO:0000256" key="1">
    <source>
        <dbReference type="PROSITE-ProRule" id="PRU00176"/>
    </source>
</evidence>
<evidence type="ECO:0000313" key="4">
    <source>
        <dbReference type="Proteomes" id="UP000694523"/>
    </source>
</evidence>
<dbReference type="InterPro" id="IPR035979">
    <property type="entry name" value="RBD_domain_sf"/>
</dbReference>
<proteinExistence type="predicted"/>
<organism evidence="3 4">
    <name type="scientific">Neogobius melanostomus</name>
    <name type="common">round goby</name>
    <dbReference type="NCBI Taxonomy" id="47308"/>
    <lineage>
        <taxon>Eukaryota</taxon>
        <taxon>Metazoa</taxon>
        <taxon>Chordata</taxon>
        <taxon>Craniata</taxon>
        <taxon>Vertebrata</taxon>
        <taxon>Euteleostomi</taxon>
        <taxon>Actinopterygii</taxon>
        <taxon>Neopterygii</taxon>
        <taxon>Teleostei</taxon>
        <taxon>Neoteleostei</taxon>
        <taxon>Acanthomorphata</taxon>
        <taxon>Gobiaria</taxon>
        <taxon>Gobiiformes</taxon>
        <taxon>Gobioidei</taxon>
        <taxon>Gobiidae</taxon>
        <taxon>Benthophilinae</taxon>
        <taxon>Neogobiini</taxon>
        <taxon>Neogobius</taxon>
    </lineage>
</organism>
<dbReference type="SUPFAM" id="SSF54928">
    <property type="entry name" value="RNA-binding domain, RBD"/>
    <property type="match status" value="1"/>
</dbReference>
<dbReference type="PROSITE" id="PS50102">
    <property type="entry name" value="RRM"/>
    <property type="match status" value="1"/>
</dbReference>
<evidence type="ECO:0000259" key="2">
    <source>
        <dbReference type="PROSITE" id="PS50102"/>
    </source>
</evidence>
<sequence>LATESDQGKLFVGGLSCTTTKETLAAAFGQYGALKEVRVIGDPHRGVACHKARQETAWGPQL</sequence>